<dbReference type="SUPFAM" id="SSF50939">
    <property type="entry name" value="Sialidases"/>
    <property type="match status" value="1"/>
</dbReference>
<comment type="caution">
    <text evidence="1">The sequence shown here is derived from an EMBL/GenBank/DDBJ whole genome shotgun (WGS) entry which is preliminary data.</text>
</comment>
<protein>
    <submittedName>
        <fullName evidence="1">Uncharacterized protein</fullName>
    </submittedName>
</protein>
<name>A0A0F9NIS8_9ZZZZ</name>
<organism evidence="1">
    <name type="scientific">marine sediment metagenome</name>
    <dbReference type="NCBI Taxonomy" id="412755"/>
    <lineage>
        <taxon>unclassified sequences</taxon>
        <taxon>metagenomes</taxon>
        <taxon>ecological metagenomes</taxon>
    </lineage>
</organism>
<proteinExistence type="predicted"/>
<gene>
    <name evidence="1" type="ORF">LCGC14_1331660</name>
</gene>
<dbReference type="EMBL" id="LAZR01008051">
    <property type="protein sequence ID" value="KKM81252.1"/>
    <property type="molecule type" value="Genomic_DNA"/>
</dbReference>
<reference evidence="1" key="1">
    <citation type="journal article" date="2015" name="Nature">
        <title>Complex archaea that bridge the gap between prokaryotes and eukaryotes.</title>
        <authorList>
            <person name="Spang A."/>
            <person name="Saw J.H."/>
            <person name="Jorgensen S.L."/>
            <person name="Zaremba-Niedzwiedzka K."/>
            <person name="Martijn J."/>
            <person name="Lind A.E."/>
            <person name="van Eijk R."/>
            <person name="Schleper C."/>
            <person name="Guy L."/>
            <person name="Ettema T.J."/>
        </authorList>
    </citation>
    <scope>NUCLEOTIDE SEQUENCE</scope>
</reference>
<accession>A0A0F9NIS8</accession>
<evidence type="ECO:0000313" key="1">
    <source>
        <dbReference type="EMBL" id="KKM81252.1"/>
    </source>
</evidence>
<feature type="non-terminal residue" evidence="1">
    <location>
        <position position="1"/>
    </location>
</feature>
<dbReference type="AlphaFoldDB" id="A0A0F9NIS8"/>
<sequence length="1123" mass="118856">AWTRPAGLFTGDIYFDLNEGDTIKVIEVLDKDTVTLGSATGTGAFAETANNDKVNGNTNWEAMANTGSTQVADWIGWRIPDGIKVTIADHLLRVGDVIRVTRLDYPNQGLILNITAASQSFYEQSWATEGSVTVDGTTFTQTINAVVGADAAGEANFPTLKGSFFYEVVRDASVASVLEDRTYVYTYVSALGEEGPPSPVSLVVKALDGDAIEVTGIELPPTDGYDITQIRLYRTSSTLAGTEYQFVKEFDVATSVTESVKQANLGEIISTTTWDGPPAGMQGITEMPNGMMVGFVGRTIHMSEPYFPHAWPPEYDQAIDYDIVGLAAFGNSVVVLTEGFPYVLTGAHPRNVNIRPYKIKQACVSAESVAADKDRVIYASPDGLMEIGVNGAKLITEPYVLKDEWAAYSPTTMVGEFHDGKYFGFFDGPDNVPQAPASVAVTGTLSTEAGVIAGAQTILLTLTSDTWVAAGATFNAQRQNIINGLSSLTDFVTGFNVAVRPNIAVGEVVRTSGTLVTITLAARAEYSITASEEIGSLVPATALTAATALTGDVRLTITPLEDYSSRVIGFSERDTADDVPFAISSHLDITDWDAYAGVGTIFKDEADIDAAAYSPSLDRWLAVGQRSGTATPPNTNVFTTSDDGGVTWTGRISIHNLATDTAVGPLAAIWDPEHDTFVVGGANRSLQASPDGENWTAVPVDLLIPDTVSIREFALSTAGVPDHIYAIVSGANFLIRSPDLKLAPITNTWTSVAITYVSSTGSKHMASGASVIISIGSDNTDMEVSKTAHGASSGASVGAISTFNCRGLTYGNDLWVGISNDFRIVTVASGSEGTIGNWSAPSVTKAAGVNIKGIVYDNGDEVTQGYGYIAFGEITASGLGVIYTSPDATTWTLRYTAVPTIDIDAMAVKFPESHLGDALTAWSPSFNGARSPTQLGDTFANYAFVSAASPAGCTADCNITVEFEAADVILRISGAHAGNIVSSDVGDSFEQADTTILNLNAAADSVRITITEIDNTLSSATDQFGRVPDTMVGVLPIFGSGEPYNEGEFVDDVFFTPVVGFEYGYQLKAVASAWHSFAGEGDPSTRHGDGFTIITFTFRRLNYQDLSLSYKLHTRAVATSSSS</sequence>
<dbReference type="InterPro" id="IPR036278">
    <property type="entry name" value="Sialidase_sf"/>
</dbReference>